<dbReference type="InterPro" id="IPR005754">
    <property type="entry name" value="Sortase"/>
</dbReference>
<feature type="transmembrane region" description="Helical" evidence="3">
    <location>
        <begin position="124"/>
        <end position="143"/>
    </location>
</feature>
<keyword evidence="1" id="KW-0378">Hydrolase</keyword>
<dbReference type="AlphaFoldDB" id="A0A7S8E8W9"/>
<evidence type="ECO:0000256" key="2">
    <source>
        <dbReference type="SAM" id="MobiDB-lite"/>
    </source>
</evidence>
<accession>A0A7S8E8W9</accession>
<dbReference type="EMBL" id="CP062983">
    <property type="protein sequence ID" value="QPC82536.1"/>
    <property type="molecule type" value="Genomic_DNA"/>
</dbReference>
<evidence type="ECO:0000256" key="1">
    <source>
        <dbReference type="ARBA" id="ARBA00022801"/>
    </source>
</evidence>
<keyword evidence="3" id="KW-0472">Membrane</keyword>
<keyword evidence="3" id="KW-0812">Transmembrane</keyword>
<reference evidence="4 5" key="1">
    <citation type="submission" date="2020-02" db="EMBL/GenBank/DDBJ databases">
        <authorList>
            <person name="Zheng R.K."/>
            <person name="Sun C.M."/>
        </authorList>
    </citation>
    <scope>NUCLEOTIDE SEQUENCE [LARGE SCALE GENOMIC DNA]</scope>
    <source>
        <strain evidence="5">rifampicinis</strain>
    </source>
</reference>
<dbReference type="Pfam" id="PF04203">
    <property type="entry name" value="Sortase"/>
    <property type="match status" value="1"/>
</dbReference>
<dbReference type="Proteomes" id="UP000594468">
    <property type="component" value="Chromosome"/>
</dbReference>
<protein>
    <submittedName>
        <fullName evidence="4">Class D sortase</fullName>
    </submittedName>
</protein>
<keyword evidence="3" id="KW-1133">Transmembrane helix</keyword>
<dbReference type="SUPFAM" id="SSF63817">
    <property type="entry name" value="Sortase"/>
    <property type="match status" value="1"/>
</dbReference>
<organism evidence="4 5">
    <name type="scientific">Phototrophicus methaneseepsis</name>
    <dbReference type="NCBI Taxonomy" id="2710758"/>
    <lineage>
        <taxon>Bacteria</taxon>
        <taxon>Bacillati</taxon>
        <taxon>Chloroflexota</taxon>
        <taxon>Candidatus Thermofontia</taxon>
        <taxon>Phototrophicales</taxon>
        <taxon>Phototrophicaceae</taxon>
        <taxon>Phototrophicus</taxon>
    </lineage>
</organism>
<evidence type="ECO:0000313" key="5">
    <source>
        <dbReference type="Proteomes" id="UP000594468"/>
    </source>
</evidence>
<proteinExistence type="predicted"/>
<name>A0A7S8E8W9_9CHLR</name>
<dbReference type="NCBIfam" id="TIGR01076">
    <property type="entry name" value="sortase_fam"/>
    <property type="match status" value="1"/>
</dbReference>
<gene>
    <name evidence="4" type="ORF">G4Y79_23085</name>
</gene>
<dbReference type="KEGG" id="pmet:G4Y79_23085"/>
<dbReference type="CDD" id="cd05828">
    <property type="entry name" value="Sortase_D_1"/>
    <property type="match status" value="1"/>
</dbReference>
<evidence type="ECO:0000256" key="3">
    <source>
        <dbReference type="SAM" id="Phobius"/>
    </source>
</evidence>
<dbReference type="InterPro" id="IPR023365">
    <property type="entry name" value="Sortase_dom-sf"/>
</dbReference>
<dbReference type="InterPro" id="IPR041999">
    <property type="entry name" value="Sortase_D_1"/>
</dbReference>
<keyword evidence="5" id="KW-1185">Reference proteome</keyword>
<evidence type="ECO:0000313" key="4">
    <source>
        <dbReference type="EMBL" id="QPC82536.1"/>
    </source>
</evidence>
<sequence>MADKRTIDQLSIEDLERALAIKRRQERQARLQRMKQAGRIIDTNPPKPKPTEDPLAALDEMGPAHRNSSDAMGLPAQMITLDPSTRQISPSAPAFEDGVEPPGFAKRKNDAEQHIWRTFVNRSLLLVEVAAVVGLVALGVTMLQSITMLQDETAAVQAEADEILRAAMPTIEPTPQIRLINDIVLPGGHTPPIDGSSTFNFGELPEGMEYMMADQVYVPQNFVRQQASPQTAKRIRIPDIGIEAPIVQGTDWEALKLGVGQLPNGVTPDDGTGNLVLAAHNDIYGEIFRHIDQLEVGMEFEVVTDRQIYTYRVTGTDIVDPDDVHVTESRGYSMATLISCYPYQVNNKRYIVYAERIDV</sequence>
<dbReference type="Gene3D" id="2.40.260.10">
    <property type="entry name" value="Sortase"/>
    <property type="match status" value="1"/>
</dbReference>
<dbReference type="GO" id="GO:0016787">
    <property type="term" value="F:hydrolase activity"/>
    <property type="evidence" value="ECO:0007669"/>
    <property type="project" value="UniProtKB-KW"/>
</dbReference>
<feature type="region of interest" description="Disordered" evidence="2">
    <location>
        <begin position="27"/>
        <end position="54"/>
    </location>
</feature>
<dbReference type="RefSeq" id="WP_195170605.1">
    <property type="nucleotide sequence ID" value="NZ_CP062983.1"/>
</dbReference>